<feature type="repeat" description="ANK" evidence="11">
    <location>
        <begin position="250"/>
        <end position="282"/>
    </location>
</feature>
<keyword evidence="16" id="KW-1185">Reference proteome</keyword>
<evidence type="ECO:0000256" key="4">
    <source>
        <dbReference type="ARBA" id="ARBA00022737"/>
    </source>
</evidence>
<evidence type="ECO:0000256" key="13">
    <source>
        <dbReference type="SAM" id="MobiDB-lite"/>
    </source>
</evidence>
<dbReference type="InterPro" id="IPR001594">
    <property type="entry name" value="Palmitoyltrfase_DHHC"/>
</dbReference>
<dbReference type="SUPFAM" id="SSF48403">
    <property type="entry name" value="Ankyrin repeat"/>
    <property type="match status" value="1"/>
</dbReference>
<feature type="compositionally biased region" description="Polar residues" evidence="13">
    <location>
        <begin position="27"/>
        <end position="44"/>
    </location>
</feature>
<keyword evidence="12" id="KW-0012">Acyltransferase</keyword>
<feature type="repeat" description="ANK" evidence="11">
    <location>
        <begin position="149"/>
        <end position="181"/>
    </location>
</feature>
<evidence type="ECO:0000256" key="9">
    <source>
        <dbReference type="ARBA" id="ARBA00023288"/>
    </source>
</evidence>
<dbReference type="Pfam" id="PF01529">
    <property type="entry name" value="DHHC"/>
    <property type="match status" value="2"/>
</dbReference>
<evidence type="ECO:0000256" key="12">
    <source>
        <dbReference type="RuleBase" id="RU079119"/>
    </source>
</evidence>
<evidence type="ECO:0000256" key="5">
    <source>
        <dbReference type="ARBA" id="ARBA00022989"/>
    </source>
</evidence>
<comment type="similarity">
    <text evidence="2">Belongs to the DHHC palmitoyltransferase family. AKR/ZDHHC17 subfamily.</text>
</comment>
<feature type="domain" description="Palmitoyltransferase DHHC" evidence="14">
    <location>
        <begin position="548"/>
        <end position="646"/>
    </location>
</feature>
<keyword evidence="9" id="KW-0449">Lipoprotein</keyword>
<dbReference type="SMART" id="SM00248">
    <property type="entry name" value="ANK"/>
    <property type="match status" value="5"/>
</dbReference>
<dbReference type="EMBL" id="FMSP01000008">
    <property type="protein sequence ID" value="SCV72280.1"/>
    <property type="molecule type" value="Genomic_DNA"/>
</dbReference>
<gene>
    <name evidence="15" type="ORF">BQ2448_4974</name>
</gene>
<comment type="domain">
    <text evidence="12">The DHHC domain is required for palmitoyltransferase activity.</text>
</comment>
<evidence type="ECO:0000256" key="2">
    <source>
        <dbReference type="ARBA" id="ARBA00010104"/>
    </source>
</evidence>
<keyword evidence="8" id="KW-0564">Palmitate</keyword>
<feature type="compositionally biased region" description="Low complexity" evidence="13">
    <location>
        <begin position="7"/>
        <end position="17"/>
    </location>
</feature>
<evidence type="ECO:0000256" key="6">
    <source>
        <dbReference type="ARBA" id="ARBA00023043"/>
    </source>
</evidence>
<dbReference type="STRING" id="269621.A0A238FEM0"/>
<dbReference type="InterPro" id="IPR036770">
    <property type="entry name" value="Ankyrin_rpt-contain_sf"/>
</dbReference>
<evidence type="ECO:0000256" key="1">
    <source>
        <dbReference type="ARBA" id="ARBA00004141"/>
    </source>
</evidence>
<dbReference type="InterPro" id="IPR002110">
    <property type="entry name" value="Ankyrin_rpt"/>
</dbReference>
<dbReference type="EC" id="2.3.1.225" evidence="12"/>
<feature type="repeat" description="ANK" evidence="11">
    <location>
        <begin position="115"/>
        <end position="147"/>
    </location>
</feature>
<feature type="transmembrane region" description="Helical" evidence="12">
    <location>
        <begin position="325"/>
        <end position="347"/>
    </location>
</feature>
<comment type="subcellular location">
    <subcellularLocation>
        <location evidence="1">Membrane</location>
        <topology evidence="1">Multi-pass membrane protein</topology>
    </subcellularLocation>
</comment>
<dbReference type="GO" id="GO:0016020">
    <property type="term" value="C:membrane"/>
    <property type="evidence" value="ECO:0007669"/>
    <property type="project" value="UniProtKB-SubCell"/>
</dbReference>
<organism evidence="15 16">
    <name type="scientific">Microbotryum intermedium</name>
    <dbReference type="NCBI Taxonomy" id="269621"/>
    <lineage>
        <taxon>Eukaryota</taxon>
        <taxon>Fungi</taxon>
        <taxon>Dikarya</taxon>
        <taxon>Basidiomycota</taxon>
        <taxon>Pucciniomycotina</taxon>
        <taxon>Microbotryomycetes</taxon>
        <taxon>Microbotryales</taxon>
        <taxon>Microbotryaceae</taxon>
        <taxon>Microbotryum</taxon>
    </lineage>
</organism>
<dbReference type="AlphaFoldDB" id="A0A238FEM0"/>
<feature type="transmembrane region" description="Helical" evidence="12">
    <location>
        <begin position="561"/>
        <end position="583"/>
    </location>
</feature>
<dbReference type="PANTHER" id="PTHR24161:SF85">
    <property type="entry name" value="PALMITOYLTRANSFERASE HIP14"/>
    <property type="match status" value="1"/>
</dbReference>
<comment type="catalytic activity">
    <reaction evidence="10 12">
        <text>L-cysteinyl-[protein] + hexadecanoyl-CoA = S-hexadecanoyl-L-cysteinyl-[protein] + CoA</text>
        <dbReference type="Rhea" id="RHEA:36683"/>
        <dbReference type="Rhea" id="RHEA-COMP:10131"/>
        <dbReference type="Rhea" id="RHEA-COMP:11032"/>
        <dbReference type="ChEBI" id="CHEBI:29950"/>
        <dbReference type="ChEBI" id="CHEBI:57287"/>
        <dbReference type="ChEBI" id="CHEBI:57379"/>
        <dbReference type="ChEBI" id="CHEBI:74151"/>
        <dbReference type="EC" id="2.3.1.225"/>
    </reaction>
</comment>
<dbReference type="PANTHER" id="PTHR24161">
    <property type="entry name" value="ANK_REP_REGION DOMAIN-CONTAINING PROTEIN-RELATED"/>
    <property type="match status" value="1"/>
</dbReference>
<dbReference type="PROSITE" id="PS50297">
    <property type="entry name" value="ANK_REP_REGION"/>
    <property type="match status" value="4"/>
</dbReference>
<evidence type="ECO:0000256" key="3">
    <source>
        <dbReference type="ARBA" id="ARBA00022692"/>
    </source>
</evidence>
<feature type="transmembrane region" description="Helical" evidence="12">
    <location>
        <begin position="411"/>
        <end position="433"/>
    </location>
</feature>
<keyword evidence="7 12" id="KW-0472">Membrane</keyword>
<keyword evidence="6 11" id="KW-0040">ANK repeat</keyword>
<evidence type="ECO:0000256" key="10">
    <source>
        <dbReference type="ARBA" id="ARBA00048048"/>
    </source>
</evidence>
<feature type="transmembrane region" description="Helical" evidence="12">
    <location>
        <begin position="353"/>
        <end position="374"/>
    </location>
</feature>
<dbReference type="PROSITE" id="PS50216">
    <property type="entry name" value="DHHC"/>
    <property type="match status" value="1"/>
</dbReference>
<keyword evidence="5 12" id="KW-1133">Transmembrane helix</keyword>
<keyword evidence="3 12" id="KW-0812">Transmembrane</keyword>
<keyword evidence="4" id="KW-0677">Repeat</keyword>
<feature type="compositionally biased region" description="Basic and acidic residues" evidence="13">
    <location>
        <begin position="810"/>
        <end position="819"/>
    </location>
</feature>
<feature type="region of interest" description="Disordered" evidence="13">
    <location>
        <begin position="775"/>
        <end position="819"/>
    </location>
</feature>
<protein>
    <recommendedName>
        <fullName evidence="12">Palmitoyltransferase</fullName>
        <ecNumber evidence="12">2.3.1.225</ecNumber>
    </recommendedName>
</protein>
<dbReference type="OrthoDB" id="6781668at2759"/>
<keyword evidence="12" id="KW-0808">Transferase</keyword>
<dbReference type="Proteomes" id="UP000198372">
    <property type="component" value="Unassembled WGS sequence"/>
</dbReference>
<dbReference type="PROSITE" id="PS50088">
    <property type="entry name" value="ANK_REPEAT"/>
    <property type="match status" value="4"/>
</dbReference>
<evidence type="ECO:0000256" key="7">
    <source>
        <dbReference type="ARBA" id="ARBA00023136"/>
    </source>
</evidence>
<feature type="transmembrane region" description="Helical" evidence="12">
    <location>
        <begin position="386"/>
        <end position="405"/>
    </location>
</feature>
<dbReference type="GO" id="GO:0019706">
    <property type="term" value="F:protein-cysteine S-palmitoyltransferase activity"/>
    <property type="evidence" value="ECO:0007669"/>
    <property type="project" value="UniProtKB-EC"/>
</dbReference>
<feature type="domain" description="Palmitoyltransferase DHHC" evidence="14">
    <location>
        <begin position="491"/>
        <end position="529"/>
    </location>
</feature>
<evidence type="ECO:0000313" key="15">
    <source>
        <dbReference type="EMBL" id="SCV72280.1"/>
    </source>
</evidence>
<name>A0A238FEM0_9BASI</name>
<evidence type="ECO:0000256" key="11">
    <source>
        <dbReference type="PROSITE-ProRule" id="PRU00023"/>
    </source>
</evidence>
<dbReference type="Gene3D" id="1.25.40.20">
    <property type="entry name" value="Ankyrin repeat-containing domain"/>
    <property type="match status" value="2"/>
</dbReference>
<feature type="region of interest" description="Disordered" evidence="13">
    <location>
        <begin position="1"/>
        <end position="71"/>
    </location>
</feature>
<feature type="transmembrane region" description="Helical" evidence="12">
    <location>
        <begin position="611"/>
        <end position="632"/>
    </location>
</feature>
<dbReference type="Pfam" id="PF12796">
    <property type="entry name" value="Ank_2"/>
    <property type="match status" value="2"/>
</dbReference>
<proteinExistence type="inferred from homology"/>
<sequence length="819" mass="88285">MAPPPLATKTSATTSATIVEHSATPLARSSQPHAVPSTANASGPTPNPDAAYEPSSPPSSHDSVTSSPSLPQLHHAAQMGDLTTLHSLLPERNHAASTTTPDDAPNVTANDLDSVGVTALHWAAINNHVQACTFLLERGANVDAIGGDLSATPLQWAARNGHVYVVHLLLKYNADPTLLDSQSFNALHLAVHSSSAFLVAYMLFTSQPIAVDSADTEGHTSLHWACYQGDAISVDLLLRAGADPRRPDGAGLTPLHWAAVKGNAACIKRLVEAGADLSFKEHAGKTARDMAAELKSLAAFKRGLLEAGYHEDGRKQSGTLSPRNTIVAIFIVPTLAFVVILQSLVILPWWSGLLLAFGEIYGMHHIIARVLLGVSGPHNSDRITKSPYLASIITASLLAATYIYLTRMVYLPGHALSQLLCGIGILVCSYNFFRAITLDPGHVPFPVNDSELKEVSRLKQKGRLGRHSGLTSALSGVAQTIDDLVEHGNFNGMNFCLPCLTRRPLRSKHSYMTNRCIARFDHYCPWVWNDGAFNSRPISLHSGRLTLFVSSIVGSNNHRQFLLFVIALVFAISVFLKLSYHYFSTLAPPLAVDAVCNFPNWVCVSARFDTLALVVVFWSGLQLTWTSILLIAQLWQVARQMTSLEVSNVGRHGFMGGKPGVSIAAQQGLVETRTAAAAATSSTTAAVDGEVGDDEAVTRKTPQVRKAGFLLKILGIDRFTTGQAATGLAKSGHVANPFDLGLMGNCRDFWTRGKELDVDYTRLHEIPDGGFRKAVRDRKRREREEKAEFGNGGTASTPLAKGVNKSGRTGYERLAMDEV</sequence>
<reference evidence="16" key="1">
    <citation type="submission" date="2016-09" db="EMBL/GenBank/DDBJ databases">
        <authorList>
            <person name="Jeantristanb JTB J.-T."/>
            <person name="Ricardo R."/>
        </authorList>
    </citation>
    <scope>NUCLEOTIDE SEQUENCE [LARGE SCALE GENOMIC DNA]</scope>
</reference>
<evidence type="ECO:0000259" key="14">
    <source>
        <dbReference type="Pfam" id="PF01529"/>
    </source>
</evidence>
<accession>A0A238FEM0</accession>
<evidence type="ECO:0000256" key="8">
    <source>
        <dbReference type="ARBA" id="ARBA00023139"/>
    </source>
</evidence>
<feature type="repeat" description="ANK" evidence="11">
    <location>
        <begin position="217"/>
        <end position="249"/>
    </location>
</feature>
<evidence type="ECO:0000313" key="16">
    <source>
        <dbReference type="Proteomes" id="UP000198372"/>
    </source>
</evidence>
<feature type="compositionally biased region" description="Low complexity" evidence="13">
    <location>
        <begin position="58"/>
        <end position="71"/>
    </location>
</feature>